<protein>
    <recommendedName>
        <fullName evidence="2">Tesmin/TSO1-like CXC domain-containing protein</fullName>
    </recommendedName>
</protein>
<gene>
    <name evidence="3" type="ORF">JTE90_020901</name>
</gene>
<feature type="compositionally biased region" description="Basic and acidic residues" evidence="1">
    <location>
        <begin position="36"/>
        <end position="49"/>
    </location>
</feature>
<dbReference type="SMART" id="SM01114">
    <property type="entry name" value="CXC"/>
    <property type="match status" value="1"/>
</dbReference>
<dbReference type="InterPro" id="IPR033467">
    <property type="entry name" value="Tesmin/TSO1-like_CXC"/>
</dbReference>
<keyword evidence="4" id="KW-1185">Reference proteome</keyword>
<comment type="caution">
    <text evidence="3">The sequence shown here is derived from an EMBL/GenBank/DDBJ whole genome shotgun (WGS) entry which is preliminary data.</text>
</comment>
<name>A0AAV6VQD6_9ARAC</name>
<evidence type="ECO:0000259" key="2">
    <source>
        <dbReference type="SMART" id="SM01114"/>
    </source>
</evidence>
<feature type="region of interest" description="Disordered" evidence="1">
    <location>
        <begin position="36"/>
        <end position="63"/>
    </location>
</feature>
<sequence>MNDLTSFPLPDTYCPNFSDMTDEVFGFFDYFNEKTDPTKNDEEDAKPPEPEFGDFIGSSINSSQSESQSKANLHLAKNIVSSSKNTLIVQSSCSLNEQNVSCGNTDSIYPKPPDKADDEFWDFLKIRSPIKNFQEVFETYATPLVTPMSCTKSFSNLTEDSGFQSADSLNSTQALDNYDTYRMNSQSRHQYDVSNRKLPRTNPSKLACNTYDIKGSGMCTTSTPKSSNKVNAQYISSKHPEGRKSKLTDEEFWDFLNCDTPIVKFSDALKEVKCASLNPEQTLLPNKAIYEESPFAPATIAAETAMPNSFSYVTTQTSVDEKYMKYDTNATSIKHSRKIHDNKQGKTTKTRSSEYFVNAATNSPMNETFNAKSKVNEYSSFSYSNRDQTSLFSETETDKVSSTTKLPCISSVFSISQYPDWVTGVTQPKHSTYIQPITRKEQTNSSFIEKQIQGNKILVEEKQEYAKRNKSFTTSVSSVKCSQSNVRYSVDTSDSKVKSASGATNVNSSQFKQASSISQPTISSVTSLQENAAMNNSKNLYLILPQNQNGSQYLLVLNNVTDLGKPLTNKDASLSNTNLKKAEVCSSTTTGLNNANKTNYLLNIPVSNCQIQPMSLNPNAMSYAVSGNDAKHRVLNRNTAKTDPLITSNIIKCSNVQPQHFSTVCNASNIHVSSNILFSLSGVSNSTSTSNKIVSHQSAGIQNTHQYMQKPLVTLNSRTIPPKPLRPLAKPIKSITLGKDRNAILQTSIPLTIQNVTENKHLCDAQGNVINYFYDSKVNCSPSQSKFSSHNIIDNVNDKLTKVEVNETNEQKFMEQSACSKESISINNLPKVTQSKEYLSSVKDVNQVKNTSSTDQSKKIINANGIQLLTHTVMPGSINNSILSSNNSNAITTNANMPCSSKSQANNYVQIKVAPVPANSKSLSNLQDLFPPPISMVPVSVVPGSQTSTSQRTAPKVLILKSIGQQKIYPKLNVSTKSTEKPKKTGRKTVRELLEERQQIGQRSRKDIRVLRPVQKIPTSSALYQANITNNKYTNVPSFGVVGNINYQTQDQDISKRPNILMLPSANKVMKKNMVKDESAATLKVKEQEVVMYSPNIEVSRQDPTSYRPRHYDMSELQIGYFKVDDDLESCGRFRSKFKVIFSKRQFLYEFPVCRCNQIDLRSSDIWDQMVRIVVAFKILTSMDLGDQTIYLHINCPPLIYLGRLQPRSGVISNAVIYDTPVESDSAWGNVIRGSFIHKIVLRKRQVHKLKTLLYQFDNKFITLVNNSRAQGGTYHSNSILSSEISPSNLKRSYNKNKKPCIRRLPQWDSSEQEDGKIDDDIDMLKPQMCSCRISCRSVRCSCAKSAKSCSSVCMCVNCGNPLNVLESIGIDVDLALEDRCLFQNIYRIPNLLDFLLREIKLSCCNTLTAVRDCIPGTVLCPNVNCNAQLEFSWCRAVVCYPERNHRNHCSLCGQCCFSNGQHCMVCNRCYEKSSSKDSQCPTCKEKIPSAYDGNFDQSSIYQNTLTKESVKISTKPEIIILDAYSVPENPEFSGQMEWNVETTEGDMNTFQGDVDTTKEQMDTSKEEVHPTKEDVDAAKEYMNTSKDVHPIKEDASKECMDTSKEHVDTKKEDVHPTKEDVDVAKEHMDTSQELIDVKDGVVDQSEMSKVIKQELMDMEQCENGQMT</sequence>
<dbReference type="Proteomes" id="UP000827092">
    <property type="component" value="Unassembled WGS sequence"/>
</dbReference>
<accession>A0AAV6VQD6</accession>
<proteinExistence type="predicted"/>
<reference evidence="3 4" key="1">
    <citation type="journal article" date="2022" name="Nat. Ecol. Evol.">
        <title>A masculinizing supergene underlies an exaggerated male reproductive morph in a spider.</title>
        <authorList>
            <person name="Hendrickx F."/>
            <person name="De Corte Z."/>
            <person name="Sonet G."/>
            <person name="Van Belleghem S.M."/>
            <person name="Kostlbacher S."/>
            <person name="Vangestel C."/>
        </authorList>
    </citation>
    <scope>NUCLEOTIDE SEQUENCE [LARGE SCALE GENOMIC DNA]</scope>
    <source>
        <strain evidence="3">W744_W776</strain>
    </source>
</reference>
<evidence type="ECO:0000313" key="3">
    <source>
        <dbReference type="EMBL" id="KAG8198069.1"/>
    </source>
</evidence>
<dbReference type="EMBL" id="JAFNEN010000044">
    <property type="protein sequence ID" value="KAG8198069.1"/>
    <property type="molecule type" value="Genomic_DNA"/>
</dbReference>
<evidence type="ECO:0000256" key="1">
    <source>
        <dbReference type="SAM" id="MobiDB-lite"/>
    </source>
</evidence>
<organism evidence="3 4">
    <name type="scientific">Oedothorax gibbosus</name>
    <dbReference type="NCBI Taxonomy" id="931172"/>
    <lineage>
        <taxon>Eukaryota</taxon>
        <taxon>Metazoa</taxon>
        <taxon>Ecdysozoa</taxon>
        <taxon>Arthropoda</taxon>
        <taxon>Chelicerata</taxon>
        <taxon>Arachnida</taxon>
        <taxon>Araneae</taxon>
        <taxon>Araneomorphae</taxon>
        <taxon>Entelegynae</taxon>
        <taxon>Araneoidea</taxon>
        <taxon>Linyphiidae</taxon>
        <taxon>Erigoninae</taxon>
        <taxon>Oedothorax</taxon>
    </lineage>
</organism>
<feature type="domain" description="Tesmin/TSO1-like CXC" evidence="2">
    <location>
        <begin position="1325"/>
        <end position="1365"/>
    </location>
</feature>
<evidence type="ECO:0000313" key="4">
    <source>
        <dbReference type="Proteomes" id="UP000827092"/>
    </source>
</evidence>